<feature type="transmembrane region" description="Helical" evidence="2">
    <location>
        <begin position="12"/>
        <end position="35"/>
    </location>
</feature>
<feature type="compositionally biased region" description="Acidic residues" evidence="1">
    <location>
        <begin position="87"/>
        <end position="105"/>
    </location>
</feature>
<reference evidence="3" key="1">
    <citation type="submission" date="2023-08" db="EMBL/GenBank/DDBJ databases">
        <authorList>
            <person name="Alioto T."/>
            <person name="Alioto T."/>
            <person name="Gomez Garrido J."/>
        </authorList>
    </citation>
    <scope>NUCLEOTIDE SEQUENCE</scope>
</reference>
<evidence type="ECO:0000256" key="2">
    <source>
        <dbReference type="SAM" id="Phobius"/>
    </source>
</evidence>
<keyword evidence="2" id="KW-0812">Transmembrane</keyword>
<gene>
    <name evidence="3" type="ORF">OCTVUL_1B016227</name>
</gene>
<protein>
    <submittedName>
        <fullName evidence="3">Uncharacterized protein</fullName>
    </submittedName>
</protein>
<sequence length="105" mass="11655">MTVFFIRVLEVVVLLLVLLMSMVELIVVVIFWRWFTVVHDSCGSCGEVDDSDDRGADAVKARGGSSWLSFLAVSDHENDFVGNTAANEDDAIDEDDSINDDEEVR</sequence>
<organism evidence="3 4">
    <name type="scientific">Octopus vulgaris</name>
    <name type="common">Common octopus</name>
    <dbReference type="NCBI Taxonomy" id="6645"/>
    <lineage>
        <taxon>Eukaryota</taxon>
        <taxon>Metazoa</taxon>
        <taxon>Spiralia</taxon>
        <taxon>Lophotrochozoa</taxon>
        <taxon>Mollusca</taxon>
        <taxon>Cephalopoda</taxon>
        <taxon>Coleoidea</taxon>
        <taxon>Octopodiformes</taxon>
        <taxon>Octopoda</taxon>
        <taxon>Incirrata</taxon>
        <taxon>Octopodidae</taxon>
        <taxon>Octopus</taxon>
    </lineage>
</organism>
<keyword evidence="2" id="KW-0472">Membrane</keyword>
<dbReference type="AlphaFoldDB" id="A0AA36BT21"/>
<keyword evidence="4" id="KW-1185">Reference proteome</keyword>
<accession>A0AA36BT21</accession>
<name>A0AA36BT21_OCTVU</name>
<feature type="region of interest" description="Disordered" evidence="1">
    <location>
        <begin position="82"/>
        <end position="105"/>
    </location>
</feature>
<keyword evidence="2" id="KW-1133">Transmembrane helix</keyword>
<evidence type="ECO:0000313" key="4">
    <source>
        <dbReference type="Proteomes" id="UP001162480"/>
    </source>
</evidence>
<evidence type="ECO:0000313" key="3">
    <source>
        <dbReference type="EMBL" id="CAI9739136.1"/>
    </source>
</evidence>
<dbReference type="EMBL" id="OX597835">
    <property type="protein sequence ID" value="CAI9739136.1"/>
    <property type="molecule type" value="Genomic_DNA"/>
</dbReference>
<evidence type="ECO:0000256" key="1">
    <source>
        <dbReference type="SAM" id="MobiDB-lite"/>
    </source>
</evidence>
<proteinExistence type="predicted"/>
<dbReference type="Proteomes" id="UP001162480">
    <property type="component" value="Chromosome 22"/>
</dbReference>